<evidence type="ECO:0000256" key="1">
    <source>
        <dbReference type="ARBA" id="ARBA00022553"/>
    </source>
</evidence>
<dbReference type="EMBL" id="CP114040">
    <property type="protein sequence ID" value="WAS95634.1"/>
    <property type="molecule type" value="Genomic_DNA"/>
</dbReference>
<dbReference type="RefSeq" id="WP_269037980.1">
    <property type="nucleotide sequence ID" value="NZ_CP114040.1"/>
</dbReference>
<dbReference type="SUPFAM" id="SSF52091">
    <property type="entry name" value="SpoIIaa-like"/>
    <property type="match status" value="1"/>
</dbReference>
<dbReference type="Gene3D" id="3.30.450.20">
    <property type="entry name" value="PAS domain"/>
    <property type="match status" value="1"/>
</dbReference>
<name>A0ABY7H9G7_9BACT</name>
<evidence type="ECO:0000259" key="3">
    <source>
        <dbReference type="PROSITE" id="PS50801"/>
    </source>
</evidence>
<dbReference type="SUPFAM" id="SSF55785">
    <property type="entry name" value="PYP-like sensor domain (PAS domain)"/>
    <property type="match status" value="1"/>
</dbReference>
<evidence type="ECO:0000313" key="4">
    <source>
        <dbReference type="EMBL" id="WAS95634.1"/>
    </source>
</evidence>
<dbReference type="PANTHER" id="PTHR33745:SF3">
    <property type="entry name" value="RSBT CO-ANTAGONIST PROTEIN RSBRC"/>
    <property type="match status" value="1"/>
</dbReference>
<dbReference type="Proteomes" id="UP001164459">
    <property type="component" value="Chromosome"/>
</dbReference>
<dbReference type="Pfam" id="PF08448">
    <property type="entry name" value="PAS_4"/>
    <property type="match status" value="1"/>
</dbReference>
<keyword evidence="1" id="KW-0597">Phosphoprotein</keyword>
<gene>
    <name evidence="4" type="ORF">O0S08_05680</name>
</gene>
<dbReference type="InterPro" id="IPR035965">
    <property type="entry name" value="PAS-like_dom_sf"/>
</dbReference>
<keyword evidence="2" id="KW-0175">Coiled coil</keyword>
<dbReference type="InterPro" id="IPR036513">
    <property type="entry name" value="STAS_dom_sf"/>
</dbReference>
<dbReference type="PROSITE" id="PS50801">
    <property type="entry name" value="STAS"/>
    <property type="match status" value="1"/>
</dbReference>
<dbReference type="CDD" id="cd07041">
    <property type="entry name" value="STAS_RsbR_RsbS_like"/>
    <property type="match status" value="1"/>
</dbReference>
<accession>A0ABY7H9G7</accession>
<protein>
    <submittedName>
        <fullName evidence="4">STAS domain-containing protein</fullName>
    </submittedName>
</protein>
<dbReference type="InterPro" id="IPR002645">
    <property type="entry name" value="STAS_dom"/>
</dbReference>
<feature type="domain" description="STAS" evidence="3">
    <location>
        <begin position="203"/>
        <end position="314"/>
    </location>
</feature>
<dbReference type="InterPro" id="IPR013656">
    <property type="entry name" value="PAS_4"/>
</dbReference>
<keyword evidence="5" id="KW-1185">Reference proteome</keyword>
<dbReference type="Gene3D" id="3.30.750.24">
    <property type="entry name" value="STAS domain"/>
    <property type="match status" value="1"/>
</dbReference>
<organism evidence="4 5">
    <name type="scientific">Nannocystis punicea</name>
    <dbReference type="NCBI Taxonomy" id="2995304"/>
    <lineage>
        <taxon>Bacteria</taxon>
        <taxon>Pseudomonadati</taxon>
        <taxon>Myxococcota</taxon>
        <taxon>Polyangia</taxon>
        <taxon>Nannocystales</taxon>
        <taxon>Nannocystaceae</taxon>
        <taxon>Nannocystis</taxon>
    </lineage>
</organism>
<evidence type="ECO:0000256" key="2">
    <source>
        <dbReference type="SAM" id="Coils"/>
    </source>
</evidence>
<dbReference type="PANTHER" id="PTHR33745">
    <property type="entry name" value="RSBT ANTAGONIST PROTEIN RSBS-RELATED"/>
    <property type="match status" value="1"/>
</dbReference>
<feature type="coiled-coil region" evidence="2">
    <location>
        <begin position="149"/>
        <end position="183"/>
    </location>
</feature>
<proteinExistence type="predicted"/>
<feature type="coiled-coil region" evidence="2">
    <location>
        <begin position="8"/>
        <end position="45"/>
    </location>
</feature>
<dbReference type="Pfam" id="PF01740">
    <property type="entry name" value="STAS"/>
    <property type="match status" value="1"/>
</dbReference>
<sequence>MMEEAPTVAELRAQNEELRGRIARLEREAAEARQANEERLKLAAALENIYRGVPDLFFQLRLDGTITHYLASPTSPLYVPPEVFLDKRMQEVLPPAVGAQFVAAFREAEGPAGKARLEYMLEFDGLSEWYEARVIRIGADDLIIVVRNITEQQRDREAVLRLNAELEERVRERTAELEVAAAEHVGLQQQVIEAQRATLLALSTPLVPIARHVVAVPLVGDVDADRAGRLLEAILEGVQARRAAFVLLDVTGVPRVDEVAARALADVVRAVRLLGAEMVLTGIKPEVARVLVELGADFGGARTLPSLEHGIAHAMQSTAGAQRRSIGARP</sequence>
<evidence type="ECO:0000313" key="5">
    <source>
        <dbReference type="Proteomes" id="UP001164459"/>
    </source>
</evidence>
<reference evidence="4" key="1">
    <citation type="submission" date="2022-11" db="EMBL/GenBank/DDBJ databases">
        <title>Minimal conservation of predation-associated metabolite biosynthetic gene clusters underscores biosynthetic potential of Myxococcota including descriptions for ten novel species: Archangium lansinium sp. nov., Myxococcus landrumus sp. nov., Nannocystis bai.</title>
        <authorList>
            <person name="Ahearne A."/>
            <person name="Stevens C."/>
            <person name="Dowd S."/>
        </authorList>
    </citation>
    <scope>NUCLEOTIDE SEQUENCE</scope>
    <source>
        <strain evidence="4">Fl3</strain>
    </source>
</reference>
<dbReference type="InterPro" id="IPR051932">
    <property type="entry name" value="Bact_StressResp_Reg"/>
</dbReference>